<dbReference type="Proteomes" id="UP000319732">
    <property type="component" value="Unassembled WGS sequence"/>
</dbReference>
<evidence type="ECO:0008006" key="3">
    <source>
        <dbReference type="Google" id="ProtNLM"/>
    </source>
</evidence>
<name>A0A545TVV9_9GAMM</name>
<dbReference type="Pfam" id="PF20227">
    <property type="entry name" value="DUF6586"/>
    <property type="match status" value="1"/>
</dbReference>
<evidence type="ECO:0000313" key="1">
    <source>
        <dbReference type="EMBL" id="TQV81368.1"/>
    </source>
</evidence>
<protein>
    <recommendedName>
        <fullName evidence="3">PasA protein</fullName>
    </recommendedName>
</protein>
<dbReference type="RefSeq" id="WP_142904029.1">
    <property type="nucleotide sequence ID" value="NZ_ML660091.1"/>
</dbReference>
<reference evidence="1 2" key="1">
    <citation type="submission" date="2019-06" db="EMBL/GenBank/DDBJ databases">
        <title>Whole genome sequence for Cellvibrionaceae sp. R142.</title>
        <authorList>
            <person name="Wang G."/>
        </authorList>
    </citation>
    <scope>NUCLEOTIDE SEQUENCE [LARGE SCALE GENOMIC DNA]</scope>
    <source>
        <strain evidence="1 2">R142</strain>
    </source>
</reference>
<sequence>MSNPYLPRVNRALAYVKVQLDAVDRAAATPPDQGLHIEAALNAAVLQLWLALQLYWHEIAGNYRIREPVPTLEGLLVQLDRASLAAAEAHELQTLAATEGSWLADLTRWQRELIPGSESSPAVTTGAIKTIASVNLDRAPPEVAQLRHCLAAMKELLERQRQGMAEY</sequence>
<gene>
    <name evidence="1" type="ORF">FKG94_09770</name>
</gene>
<accession>A0A545TVV9</accession>
<evidence type="ECO:0000313" key="2">
    <source>
        <dbReference type="Proteomes" id="UP000319732"/>
    </source>
</evidence>
<dbReference type="InterPro" id="IPR046493">
    <property type="entry name" value="DUF6586"/>
</dbReference>
<proteinExistence type="predicted"/>
<organism evidence="1 2">
    <name type="scientific">Exilibacterium tricleocarpae</name>
    <dbReference type="NCBI Taxonomy" id="2591008"/>
    <lineage>
        <taxon>Bacteria</taxon>
        <taxon>Pseudomonadati</taxon>
        <taxon>Pseudomonadota</taxon>
        <taxon>Gammaproteobacteria</taxon>
        <taxon>Cellvibrionales</taxon>
        <taxon>Cellvibrionaceae</taxon>
        <taxon>Exilibacterium</taxon>
    </lineage>
</organism>
<dbReference type="EMBL" id="VHSG01000008">
    <property type="protein sequence ID" value="TQV81368.1"/>
    <property type="molecule type" value="Genomic_DNA"/>
</dbReference>
<comment type="caution">
    <text evidence="1">The sequence shown here is derived from an EMBL/GenBank/DDBJ whole genome shotgun (WGS) entry which is preliminary data.</text>
</comment>
<dbReference type="AlphaFoldDB" id="A0A545TVV9"/>
<keyword evidence="2" id="KW-1185">Reference proteome</keyword>